<evidence type="ECO:0000259" key="2">
    <source>
        <dbReference type="Pfam" id="PF22749"/>
    </source>
</evidence>
<dbReference type="Proteomes" id="UP001307849">
    <property type="component" value="Unassembled WGS sequence"/>
</dbReference>
<sequence length="450" mass="51156">MFRRIKPIEHREEIDFPADLKKLGYFVNSEDQIRQIENPSEGFDYYAHRVERVNEKRREAVDECIRRILDVRFVEEGLTKHFFPPGSKPGTDPCVPILISNDLDDVEKVLVIIGNTHDDLGVWSVREMEGPSINHGSMISTIQSAKKEKFGLLVLNCGQNVYSPEMGRAVTYRSWKAATKSSPHIDEVKNRVPEHENVQKHVESVLEEVKGRLIGKDGKKKKKIYFLTYGWGCWGLVKYLDVNFAEWKSSIEALIAVESTHTAADVTSPDLRHFLTTRARAYIVHSDPPGTFIPDKRFICQTFSTSQIYSETIIPNAWHDVMLPWFKRVEEDPEGCNPVMLVDWESVEKLQVGWGGYSGSTKPKDGDDPNKWAFDDDEDNNEDDHDREAKLKEGGETFGEEGLEDMVDLRDAEQAAKASKALQENERPRTVTDDGLKEMGVVSGALRTTL</sequence>
<dbReference type="GO" id="GO:0031048">
    <property type="term" value="P:regulatory ncRNA-mediated heterochromatin formation"/>
    <property type="evidence" value="ECO:0007669"/>
    <property type="project" value="TreeGrafter"/>
</dbReference>
<feature type="region of interest" description="Disordered" evidence="1">
    <location>
        <begin position="355"/>
        <end position="402"/>
    </location>
</feature>
<gene>
    <name evidence="3" type="ORF">TWF506_002848</name>
</gene>
<feature type="compositionally biased region" description="Basic and acidic residues" evidence="1">
    <location>
        <begin position="384"/>
        <end position="395"/>
    </location>
</feature>
<feature type="domain" description="Arb2" evidence="2">
    <location>
        <begin position="16"/>
        <end position="288"/>
    </location>
</feature>
<dbReference type="PANTHER" id="PTHR21357">
    <property type="entry name" value="FAM172 FAMILY PROTEIN HOMOLOG CG10038"/>
    <property type="match status" value="1"/>
</dbReference>
<dbReference type="PANTHER" id="PTHR21357:SF4">
    <property type="entry name" value="FAM172 FAMILY PROTEIN HOMOLOG CG10038"/>
    <property type="match status" value="1"/>
</dbReference>
<feature type="compositionally biased region" description="Basic and acidic residues" evidence="1">
    <location>
        <begin position="362"/>
        <end position="374"/>
    </location>
</feature>
<dbReference type="EMBL" id="JAVHJM010000011">
    <property type="protein sequence ID" value="KAK6502265.1"/>
    <property type="molecule type" value="Genomic_DNA"/>
</dbReference>
<feature type="compositionally biased region" description="Basic and acidic residues" evidence="1">
    <location>
        <begin position="423"/>
        <end position="436"/>
    </location>
</feature>
<evidence type="ECO:0000256" key="1">
    <source>
        <dbReference type="SAM" id="MobiDB-lite"/>
    </source>
</evidence>
<dbReference type="InterPro" id="IPR053858">
    <property type="entry name" value="Arb2_dom"/>
</dbReference>
<dbReference type="AlphaFoldDB" id="A0AAN8N471"/>
<name>A0AAN8N471_9PEZI</name>
<organism evidence="3 4">
    <name type="scientific">Arthrobotrys conoides</name>
    <dbReference type="NCBI Taxonomy" id="74498"/>
    <lineage>
        <taxon>Eukaryota</taxon>
        <taxon>Fungi</taxon>
        <taxon>Dikarya</taxon>
        <taxon>Ascomycota</taxon>
        <taxon>Pezizomycotina</taxon>
        <taxon>Orbiliomycetes</taxon>
        <taxon>Orbiliales</taxon>
        <taxon>Orbiliaceae</taxon>
        <taxon>Arthrobotrys</taxon>
    </lineage>
</organism>
<evidence type="ECO:0000313" key="3">
    <source>
        <dbReference type="EMBL" id="KAK6502265.1"/>
    </source>
</evidence>
<comment type="caution">
    <text evidence="3">The sequence shown here is derived from an EMBL/GenBank/DDBJ whole genome shotgun (WGS) entry which is preliminary data.</text>
</comment>
<dbReference type="GO" id="GO:0005634">
    <property type="term" value="C:nucleus"/>
    <property type="evidence" value="ECO:0007669"/>
    <property type="project" value="TreeGrafter"/>
</dbReference>
<feature type="region of interest" description="Disordered" evidence="1">
    <location>
        <begin position="414"/>
        <end position="436"/>
    </location>
</feature>
<evidence type="ECO:0000313" key="4">
    <source>
        <dbReference type="Proteomes" id="UP001307849"/>
    </source>
</evidence>
<protein>
    <recommendedName>
        <fullName evidence="2">Arb2 domain-containing protein</fullName>
    </recommendedName>
</protein>
<reference evidence="3 4" key="1">
    <citation type="submission" date="2019-10" db="EMBL/GenBank/DDBJ databases">
        <authorList>
            <person name="Palmer J.M."/>
        </authorList>
    </citation>
    <scope>NUCLEOTIDE SEQUENCE [LARGE SCALE GENOMIC DNA]</scope>
    <source>
        <strain evidence="3 4">TWF506</strain>
    </source>
</reference>
<dbReference type="InterPro" id="IPR048263">
    <property type="entry name" value="Arb2"/>
</dbReference>
<keyword evidence="4" id="KW-1185">Reference proteome</keyword>
<accession>A0AAN8N471</accession>
<dbReference type="GO" id="GO:0035197">
    <property type="term" value="F:siRNA binding"/>
    <property type="evidence" value="ECO:0007669"/>
    <property type="project" value="TreeGrafter"/>
</dbReference>
<proteinExistence type="predicted"/>
<dbReference type="Pfam" id="PF22749">
    <property type="entry name" value="Arb2"/>
    <property type="match status" value="1"/>
</dbReference>